<keyword evidence="3" id="KW-0732">Signal</keyword>
<keyword evidence="2" id="KW-0472">Membrane</keyword>
<reference evidence="5" key="1">
    <citation type="submission" date="2025-08" db="UniProtKB">
        <authorList>
            <consortium name="RefSeq"/>
        </authorList>
    </citation>
    <scope>IDENTIFICATION</scope>
    <source>
        <strain evidence="5">Tuebingen</strain>
        <tissue evidence="5">Fibroblasts and whole tissue</tissue>
    </source>
</reference>
<evidence type="ECO:0000313" key="5">
    <source>
        <dbReference type="RefSeq" id="XP_005157765.2"/>
    </source>
</evidence>
<evidence type="ECO:0000256" key="2">
    <source>
        <dbReference type="SAM" id="Phobius"/>
    </source>
</evidence>
<gene>
    <name evidence="5 6" type="primary">omgb</name>
</gene>
<dbReference type="PaxDb" id="7955-ENSDARP00000106283"/>
<dbReference type="eggNOG" id="KOG0619">
    <property type="taxonomic scope" value="Eukaryota"/>
</dbReference>
<dbReference type="GeneID" id="101882436"/>
<evidence type="ECO:0000313" key="6">
    <source>
        <dbReference type="ZFIN" id="ZDB-GENE-110628-1"/>
    </source>
</evidence>
<organism evidence="4 5">
    <name type="scientific">Danio rerio</name>
    <name type="common">Zebrafish</name>
    <name type="synonym">Brachydanio rerio</name>
    <dbReference type="NCBI Taxonomy" id="7955"/>
    <lineage>
        <taxon>Eukaryota</taxon>
        <taxon>Metazoa</taxon>
        <taxon>Chordata</taxon>
        <taxon>Craniata</taxon>
        <taxon>Vertebrata</taxon>
        <taxon>Euteleostomi</taxon>
        <taxon>Actinopterygii</taxon>
        <taxon>Neopterygii</taxon>
        <taxon>Teleostei</taxon>
        <taxon>Ostariophysi</taxon>
        <taxon>Cypriniformes</taxon>
        <taxon>Danionidae</taxon>
        <taxon>Danioninae</taxon>
        <taxon>Danio</taxon>
    </lineage>
</organism>
<proteinExistence type="predicted"/>
<feature type="signal peptide" evidence="3">
    <location>
        <begin position="1"/>
        <end position="29"/>
    </location>
</feature>
<dbReference type="CTD" id="101882436"/>
<name>A0AB40E5W1_DANRE</name>
<feature type="region of interest" description="Disordered" evidence="1">
    <location>
        <begin position="132"/>
        <end position="164"/>
    </location>
</feature>
<feature type="chain" id="PRO_5044272781" evidence="3">
    <location>
        <begin position="30"/>
        <end position="214"/>
    </location>
</feature>
<accession>A0AB40E5W1</accession>
<dbReference type="KEGG" id="dre:101882436"/>
<evidence type="ECO:0000256" key="3">
    <source>
        <dbReference type="SAM" id="SignalP"/>
    </source>
</evidence>
<dbReference type="AlphaFoldDB" id="A0AB40E5W1"/>
<keyword evidence="4" id="KW-1185">Reference proteome</keyword>
<dbReference type="STRING" id="7955.ENSDARP00000106283"/>
<evidence type="ECO:0000313" key="4">
    <source>
        <dbReference type="Proteomes" id="UP000000437"/>
    </source>
</evidence>
<keyword evidence="2" id="KW-0812">Transmembrane</keyword>
<feature type="transmembrane region" description="Helical" evidence="2">
    <location>
        <begin position="169"/>
        <end position="189"/>
    </location>
</feature>
<dbReference type="ZFIN" id="ZDB-GENE-110628-1">
    <property type="gene designation" value="omgb"/>
</dbReference>
<sequence length="214" mass="22622">MAEAKALNMASKTQFLLLLVAVMITSYNAVGGIDTATYEPLNCTTKCITNGTFNCTNNCTANGTFNCTNNCTDNGIAACLANCMVNVTVNCTNNCTANGTITCTVNGLNLIYNCTPGINNMTSSNITINSTTNNGTTNNSTTNNSTTNNSTTNNSTSWTTPSSNHGNSIAPSFSLVGIMGLSGLLLFYATDINDIFTNLHMLVARDKYSYVIIK</sequence>
<evidence type="ECO:0000256" key="1">
    <source>
        <dbReference type="SAM" id="MobiDB-lite"/>
    </source>
</evidence>
<dbReference type="Proteomes" id="UP000000437">
    <property type="component" value="Chromosome 15"/>
</dbReference>
<dbReference type="AGR" id="ZFIN:ZDB-GENE-110628-1"/>
<dbReference type="OMA" id="PICGQSH"/>
<dbReference type="RefSeq" id="XP_005157765.2">
    <property type="nucleotide sequence ID" value="XM_005157708.5"/>
</dbReference>
<dbReference type="Bgee" id="ENSDARG00000089444">
    <property type="expression patterns" value="Expressed in bone element and 3 other cell types or tissues"/>
</dbReference>
<keyword evidence="2" id="KW-1133">Transmembrane helix</keyword>
<protein>
    <submittedName>
        <fullName evidence="5">Uncharacterized protein omgb</fullName>
    </submittedName>
</protein>